<dbReference type="RefSeq" id="WP_043801152.1">
    <property type="nucleotide sequence ID" value="NZ_AVCH01000064.1"/>
</dbReference>
<keyword evidence="1" id="KW-1133">Transmembrane helix</keyword>
<dbReference type="OrthoDB" id="5405606at2"/>
<keyword evidence="1" id="KW-0472">Membrane</keyword>
<dbReference type="InterPro" id="IPR025060">
    <property type="entry name" value="DUF3999"/>
</dbReference>
<accession>A0A091BIG7</accession>
<proteinExistence type="predicted"/>
<keyword evidence="1" id="KW-0812">Transmembrane</keyword>
<dbReference type="PATRIC" id="fig|1384054.3.peg.790"/>
<dbReference type="STRING" id="1384054.N790_14685"/>
<evidence type="ECO:0008006" key="5">
    <source>
        <dbReference type="Google" id="ProtNLM"/>
    </source>
</evidence>
<gene>
    <name evidence="3" type="ORF">N790_14685</name>
</gene>
<feature type="signal peptide" evidence="2">
    <location>
        <begin position="1"/>
        <end position="18"/>
    </location>
</feature>
<protein>
    <recommendedName>
        <fullName evidence="5">DUF3999 domain-containing protein</fullName>
    </recommendedName>
</protein>
<evidence type="ECO:0000313" key="3">
    <source>
        <dbReference type="EMBL" id="KFN51551.1"/>
    </source>
</evidence>
<dbReference type="AlphaFoldDB" id="A0A091BIG7"/>
<dbReference type="Proteomes" id="UP000029392">
    <property type="component" value="Unassembled WGS sequence"/>
</dbReference>
<dbReference type="eggNOG" id="ENOG5031WM6">
    <property type="taxonomic scope" value="Bacteria"/>
</dbReference>
<keyword evidence="2" id="KW-0732">Signal</keyword>
<evidence type="ECO:0000313" key="4">
    <source>
        <dbReference type="Proteomes" id="UP000029392"/>
    </source>
</evidence>
<dbReference type="EMBL" id="AVCH01000064">
    <property type="protein sequence ID" value="KFN51551.1"/>
    <property type="molecule type" value="Genomic_DNA"/>
</dbReference>
<feature type="transmembrane region" description="Helical" evidence="1">
    <location>
        <begin position="421"/>
        <end position="442"/>
    </location>
</feature>
<comment type="caution">
    <text evidence="3">The sequence shown here is derived from an EMBL/GenBank/DDBJ whole genome shotgun (WGS) entry which is preliminary data.</text>
</comment>
<keyword evidence="4" id="KW-1185">Reference proteome</keyword>
<sequence length="449" mass="48393">MRLFLLPGLLLAASTAAAQSPDDFAWQWPLVVDANEGAHTLLLDEAVYARTTRADLRDLAVFNADGQLVPFAPLPVEHATTEQRRELRWLRLPAAPADAPTGDFSLRLARDANGNLRDLQIDSEATAATLPSTDLLIDLGEKPESVSSLKLTLAADAALPVNLRAAVLASNDLAQWQVLGSNLAVVAIDDNGLRIERLRLDFAPSSQRYLRLSLERGDWPALARIEDERRETGPALPPWQTLELQGTAVAGEPGVFEYRSAGPFPVGRVDLGLPQANTVATAWVESRDDAEAYWEQATAFTAFRLGGNGDEVRHLPADTRLQRNRHWRVRTQPALSQPPVLKLSYQPDRFVLLSQGPAPYRLLAGSARATRPDFPVSAALTAASASRPDGWVPPSATLGTGGPAAGDIALAPDRGPQYRRWVLWAVLALGAGLVLVVALKVLRGGSTTA</sequence>
<reference evidence="3 4" key="1">
    <citation type="submission" date="2013-09" db="EMBL/GenBank/DDBJ databases">
        <title>Genome sequencing of Arenimonas malthae.</title>
        <authorList>
            <person name="Chen F."/>
            <person name="Wang G."/>
        </authorList>
    </citation>
    <scope>NUCLEOTIDE SEQUENCE [LARGE SCALE GENOMIC DNA]</scope>
    <source>
        <strain evidence="3 4">CC-JY-1</strain>
    </source>
</reference>
<feature type="chain" id="PRO_5001871602" description="DUF3999 domain-containing protein" evidence="2">
    <location>
        <begin position="19"/>
        <end position="449"/>
    </location>
</feature>
<dbReference type="Pfam" id="PF13163">
    <property type="entry name" value="DUF3999"/>
    <property type="match status" value="1"/>
</dbReference>
<evidence type="ECO:0000256" key="1">
    <source>
        <dbReference type="SAM" id="Phobius"/>
    </source>
</evidence>
<evidence type="ECO:0000256" key="2">
    <source>
        <dbReference type="SAM" id="SignalP"/>
    </source>
</evidence>
<organism evidence="3 4">
    <name type="scientific">Arenimonas malthae CC-JY-1</name>
    <dbReference type="NCBI Taxonomy" id="1384054"/>
    <lineage>
        <taxon>Bacteria</taxon>
        <taxon>Pseudomonadati</taxon>
        <taxon>Pseudomonadota</taxon>
        <taxon>Gammaproteobacteria</taxon>
        <taxon>Lysobacterales</taxon>
        <taxon>Lysobacteraceae</taxon>
        <taxon>Arenimonas</taxon>
    </lineage>
</organism>
<name>A0A091BIG7_9GAMM</name>